<gene>
    <name evidence="3" type="ORF">C1SCF055_LOCUS17247</name>
</gene>
<reference evidence="3" key="1">
    <citation type="submission" date="2022-10" db="EMBL/GenBank/DDBJ databases">
        <authorList>
            <person name="Chen Y."/>
            <person name="Dougan E. K."/>
            <person name="Chan C."/>
            <person name="Rhodes N."/>
            <person name="Thang M."/>
        </authorList>
    </citation>
    <scope>NUCLEOTIDE SEQUENCE</scope>
</reference>
<comment type="caution">
    <text evidence="3">The sequence shown here is derived from an EMBL/GenBank/DDBJ whole genome shotgun (WGS) entry which is preliminary data.</text>
</comment>
<name>A0A9P1FW20_9DINO</name>
<accession>A0A9P1FW20</accession>
<dbReference type="EMBL" id="CAMXCT030001450">
    <property type="protein sequence ID" value="CAL4777558.1"/>
    <property type="molecule type" value="Genomic_DNA"/>
</dbReference>
<keyword evidence="1" id="KW-0175">Coiled coil</keyword>
<reference evidence="4" key="2">
    <citation type="submission" date="2024-04" db="EMBL/GenBank/DDBJ databases">
        <authorList>
            <person name="Chen Y."/>
            <person name="Shah S."/>
            <person name="Dougan E. K."/>
            <person name="Thang M."/>
            <person name="Chan C."/>
        </authorList>
    </citation>
    <scope>NUCLEOTIDE SEQUENCE [LARGE SCALE GENOMIC DNA]</scope>
</reference>
<feature type="region of interest" description="Disordered" evidence="2">
    <location>
        <begin position="142"/>
        <end position="193"/>
    </location>
</feature>
<evidence type="ECO:0000313" key="3">
    <source>
        <dbReference type="EMBL" id="CAI3990246.1"/>
    </source>
</evidence>
<protein>
    <submittedName>
        <fullName evidence="5">Gamma-interferon-inducible lysosomal thiol reductase</fullName>
    </submittedName>
</protein>
<evidence type="ECO:0000313" key="5">
    <source>
        <dbReference type="EMBL" id="CAL4777558.1"/>
    </source>
</evidence>
<proteinExistence type="predicted"/>
<keyword evidence="6" id="KW-1185">Reference proteome</keyword>
<dbReference type="EMBL" id="CAMXCT010001450">
    <property type="protein sequence ID" value="CAI3990246.1"/>
    <property type="molecule type" value="Genomic_DNA"/>
</dbReference>
<organism evidence="3">
    <name type="scientific">Cladocopium goreaui</name>
    <dbReference type="NCBI Taxonomy" id="2562237"/>
    <lineage>
        <taxon>Eukaryota</taxon>
        <taxon>Sar</taxon>
        <taxon>Alveolata</taxon>
        <taxon>Dinophyceae</taxon>
        <taxon>Suessiales</taxon>
        <taxon>Symbiodiniaceae</taxon>
        <taxon>Cladocopium</taxon>
    </lineage>
</organism>
<dbReference type="AlphaFoldDB" id="A0A9P1FW20"/>
<feature type="compositionally biased region" description="Basic and acidic residues" evidence="2">
    <location>
        <begin position="167"/>
        <end position="179"/>
    </location>
</feature>
<dbReference type="Proteomes" id="UP001152797">
    <property type="component" value="Unassembled WGS sequence"/>
</dbReference>
<evidence type="ECO:0000256" key="2">
    <source>
        <dbReference type="SAM" id="MobiDB-lite"/>
    </source>
</evidence>
<dbReference type="EMBL" id="CAMXCT020001450">
    <property type="protein sequence ID" value="CAL1143621.1"/>
    <property type="molecule type" value="Genomic_DNA"/>
</dbReference>
<dbReference type="OrthoDB" id="436187at2759"/>
<evidence type="ECO:0000313" key="4">
    <source>
        <dbReference type="EMBL" id="CAL1143621.1"/>
    </source>
</evidence>
<feature type="compositionally biased region" description="Acidic residues" evidence="2">
    <location>
        <begin position="180"/>
        <end position="193"/>
    </location>
</feature>
<feature type="compositionally biased region" description="Polar residues" evidence="2">
    <location>
        <begin position="683"/>
        <end position="716"/>
    </location>
</feature>
<feature type="coiled-coil region" evidence="1">
    <location>
        <begin position="460"/>
        <end position="494"/>
    </location>
</feature>
<evidence type="ECO:0000313" key="6">
    <source>
        <dbReference type="Proteomes" id="UP001152797"/>
    </source>
</evidence>
<evidence type="ECO:0000256" key="1">
    <source>
        <dbReference type="SAM" id="Coils"/>
    </source>
</evidence>
<feature type="region of interest" description="Disordered" evidence="2">
    <location>
        <begin position="681"/>
        <end position="793"/>
    </location>
</feature>
<sequence length="793" mass="87226">MANRSESDLEGTVGMSRRKCQERSWDFARELRFLRDSCARSRTEEMQALRRSSEEVERCVLRRQLDESAVLQDFLAGLHEDIESQLAGLQAQVTRRLDLLEDRISKAESEGTRVTLGAAVTVEVQRAVSEAFLQVERSAEAAVARRQSDQPESGPGPGLPSGGARRRASDRSDSRRSGSPEDDTLDSAEEEPSGLDWRLQRLALKLVAAGEESARAVASEVAVAVANATMPQLEERLMEEAQRQNEAVEMAREAAMLEAEVVKRAVSRAEAASADVQLLKPEVAERLKELEDQLLEVRDAAKQQLYSEFREAREESRKEERHSAELHQAALGRLEESLREALSRHYSEAIGHANEAYRHSEALEQSLMEETKRGQEDRVKCSESAQALASLGQDLEATKESFLQEQKELRLELIRGQRDLSNELKPQLLELTSALMRSQELTEEAQKAVARSDAAWRPEVQDLRSEAASHQKTLEQLEAEKNTLAKGLRELQRQGVSHEWRIPRLQQRVEYLSMDSKDSKGVWIDSPHFELEGSGPFVLRFYPRGVCGGDGLCAVGVFAPNRAGRTALPLRLELRISDLRKRASAQSEADGVLWLAHSFATLEALKDELLIGVDIPPFAWSALERSTSRPKEYGLTGAVAVNPFCKTPLQATGNELSSWHGSRLPVSACPVDREGSISIPIARSQTPKEANVAASGSATSEGHRSVPNSPHGSSASRPGWAAFGGEEVPKRPFSAHVPRSSVSQPMPVLLGSVHRKGGPLNSAASGAAPGRSSNPFANDRNVDVPKCGNPFDK</sequence>
<feature type="compositionally biased region" description="Low complexity" evidence="2">
    <location>
        <begin position="761"/>
        <end position="775"/>
    </location>
</feature>
<feature type="coiled-coil region" evidence="1">
    <location>
        <begin position="234"/>
        <end position="322"/>
    </location>
</feature>